<keyword evidence="1" id="KW-0813">Transport</keyword>
<dbReference type="InterPro" id="IPR051459">
    <property type="entry name" value="Cytochrome_c-type_DH"/>
</dbReference>
<dbReference type="GO" id="GO:0020037">
    <property type="term" value="F:heme binding"/>
    <property type="evidence" value="ECO:0007669"/>
    <property type="project" value="InterPro"/>
</dbReference>
<comment type="caution">
    <text evidence="9">The sequence shown here is derived from an EMBL/GenBank/DDBJ whole genome shotgun (WGS) entry which is preliminary data.</text>
</comment>
<dbReference type="PANTHER" id="PTHR35008:SF4">
    <property type="entry name" value="BLL4482 PROTEIN"/>
    <property type="match status" value="1"/>
</dbReference>
<gene>
    <name evidence="9" type="ORF">ENI96_14840</name>
</gene>
<feature type="domain" description="Cytochrome c" evidence="8">
    <location>
        <begin position="50"/>
        <end position="143"/>
    </location>
</feature>
<keyword evidence="7" id="KW-0732">Signal</keyword>
<dbReference type="Pfam" id="PF13442">
    <property type="entry name" value="Cytochrome_CBB3"/>
    <property type="match status" value="1"/>
</dbReference>
<dbReference type="GO" id="GO:0005506">
    <property type="term" value="F:iron ion binding"/>
    <property type="evidence" value="ECO:0007669"/>
    <property type="project" value="InterPro"/>
</dbReference>
<protein>
    <submittedName>
        <fullName evidence="9">Cytochrome c</fullName>
    </submittedName>
</protein>
<dbReference type="EMBL" id="DRKP01000188">
    <property type="protein sequence ID" value="HEB97697.1"/>
    <property type="molecule type" value="Genomic_DNA"/>
</dbReference>
<name>A0A831RP33_9GAMM</name>
<dbReference type="Proteomes" id="UP000886251">
    <property type="component" value="Unassembled WGS sequence"/>
</dbReference>
<evidence type="ECO:0000256" key="6">
    <source>
        <dbReference type="PROSITE-ProRule" id="PRU00433"/>
    </source>
</evidence>
<keyword evidence="5 6" id="KW-0408">Iron</keyword>
<feature type="signal peptide" evidence="7">
    <location>
        <begin position="1"/>
        <end position="16"/>
    </location>
</feature>
<dbReference type="PANTHER" id="PTHR35008">
    <property type="entry name" value="BLL4482 PROTEIN-RELATED"/>
    <property type="match status" value="1"/>
</dbReference>
<dbReference type="PROSITE" id="PS51007">
    <property type="entry name" value="CYTC"/>
    <property type="match status" value="1"/>
</dbReference>
<keyword evidence="4" id="KW-0249">Electron transport</keyword>
<evidence type="ECO:0000256" key="1">
    <source>
        <dbReference type="ARBA" id="ARBA00022448"/>
    </source>
</evidence>
<dbReference type="SUPFAM" id="SSF46626">
    <property type="entry name" value="Cytochrome c"/>
    <property type="match status" value="1"/>
</dbReference>
<dbReference type="GO" id="GO:0009055">
    <property type="term" value="F:electron transfer activity"/>
    <property type="evidence" value="ECO:0007669"/>
    <property type="project" value="InterPro"/>
</dbReference>
<dbReference type="PRINTS" id="PR00605">
    <property type="entry name" value="CYTCHROMECIC"/>
</dbReference>
<evidence type="ECO:0000256" key="2">
    <source>
        <dbReference type="ARBA" id="ARBA00022617"/>
    </source>
</evidence>
<keyword evidence="2 6" id="KW-0349">Heme</keyword>
<dbReference type="InterPro" id="IPR036909">
    <property type="entry name" value="Cyt_c-like_dom_sf"/>
</dbReference>
<dbReference type="InterPro" id="IPR008168">
    <property type="entry name" value="Cyt_C_IC"/>
</dbReference>
<evidence type="ECO:0000256" key="3">
    <source>
        <dbReference type="ARBA" id="ARBA00022723"/>
    </source>
</evidence>
<dbReference type="InterPro" id="IPR009056">
    <property type="entry name" value="Cyt_c-like_dom"/>
</dbReference>
<accession>A0A831RP33</accession>
<organism evidence="9">
    <name type="scientific">Sedimenticola thiotaurini</name>
    <dbReference type="NCBI Taxonomy" id="1543721"/>
    <lineage>
        <taxon>Bacteria</taxon>
        <taxon>Pseudomonadati</taxon>
        <taxon>Pseudomonadota</taxon>
        <taxon>Gammaproteobacteria</taxon>
        <taxon>Chromatiales</taxon>
        <taxon>Sedimenticolaceae</taxon>
        <taxon>Sedimenticola</taxon>
    </lineage>
</organism>
<evidence type="ECO:0000259" key="8">
    <source>
        <dbReference type="PROSITE" id="PS51007"/>
    </source>
</evidence>
<reference evidence="9" key="1">
    <citation type="journal article" date="2020" name="mSystems">
        <title>Genome- and Community-Level Interaction Insights into Carbon Utilization and Element Cycling Functions of Hydrothermarchaeota in Hydrothermal Sediment.</title>
        <authorList>
            <person name="Zhou Z."/>
            <person name="Liu Y."/>
            <person name="Xu W."/>
            <person name="Pan J."/>
            <person name="Luo Z.H."/>
            <person name="Li M."/>
        </authorList>
    </citation>
    <scope>NUCLEOTIDE SEQUENCE [LARGE SCALE GENOMIC DNA]</scope>
    <source>
        <strain evidence="9">HyVt-443</strain>
    </source>
</reference>
<proteinExistence type="predicted"/>
<dbReference type="AlphaFoldDB" id="A0A831RP33"/>
<dbReference type="PROSITE" id="PS51257">
    <property type="entry name" value="PROKAR_LIPOPROTEIN"/>
    <property type="match status" value="1"/>
</dbReference>
<evidence type="ECO:0000313" key="9">
    <source>
        <dbReference type="EMBL" id="HEB97697.1"/>
    </source>
</evidence>
<evidence type="ECO:0000256" key="4">
    <source>
        <dbReference type="ARBA" id="ARBA00022982"/>
    </source>
</evidence>
<sequence length="164" mass="17813">MKFRFALIGLIPFAVAACSSGESSTSAGSEGMQSIGKTESAPARRWYAFQHVSQGARVFQENCAGCHGKQAAGAPNWKQMGSDGKYPPPPLNGTGHAWHHPLNMLFHVVKNGSPGGQGNMPAWKDKLSDDEIVAAIAWFQSKWPDEIYRAWAQRDIASRKKNSG</sequence>
<evidence type="ECO:0000256" key="5">
    <source>
        <dbReference type="ARBA" id="ARBA00023004"/>
    </source>
</evidence>
<feature type="chain" id="PRO_5032301749" evidence="7">
    <location>
        <begin position="17"/>
        <end position="164"/>
    </location>
</feature>
<evidence type="ECO:0000256" key="7">
    <source>
        <dbReference type="SAM" id="SignalP"/>
    </source>
</evidence>
<dbReference type="Gene3D" id="1.10.760.10">
    <property type="entry name" value="Cytochrome c-like domain"/>
    <property type="match status" value="1"/>
</dbReference>
<keyword evidence="3 6" id="KW-0479">Metal-binding</keyword>